<proteinExistence type="predicted"/>
<keyword evidence="1" id="KW-0472">Membrane</keyword>
<reference evidence="2 3" key="1">
    <citation type="submission" date="2019-01" db="EMBL/GenBank/DDBJ databases">
        <title>Bacillus sp. M5HDSG1-1, whole genome shotgun sequence.</title>
        <authorList>
            <person name="Tuo L."/>
        </authorList>
    </citation>
    <scope>NUCLEOTIDE SEQUENCE [LARGE SCALE GENOMIC DNA]</scope>
    <source>
        <strain evidence="2 3">M5HDSG1-1</strain>
    </source>
</reference>
<keyword evidence="1" id="KW-0812">Transmembrane</keyword>
<evidence type="ECO:0000256" key="1">
    <source>
        <dbReference type="SAM" id="Phobius"/>
    </source>
</evidence>
<evidence type="ECO:0000313" key="3">
    <source>
        <dbReference type="Proteomes" id="UP000288024"/>
    </source>
</evidence>
<dbReference type="GO" id="GO:0005886">
    <property type="term" value="C:plasma membrane"/>
    <property type="evidence" value="ECO:0007669"/>
    <property type="project" value="TreeGrafter"/>
</dbReference>
<protein>
    <submittedName>
        <fullName evidence="2">DMT family transporter</fullName>
    </submittedName>
</protein>
<feature type="transmembrane region" description="Helical" evidence="1">
    <location>
        <begin position="66"/>
        <end position="85"/>
    </location>
</feature>
<name>A0A437KAI4_9BACI</name>
<keyword evidence="1" id="KW-1133">Transmembrane helix</keyword>
<gene>
    <name evidence="2" type="ORF">EM808_11675</name>
</gene>
<dbReference type="Pfam" id="PF04657">
    <property type="entry name" value="DMT_YdcZ"/>
    <property type="match status" value="1"/>
</dbReference>
<dbReference type="PANTHER" id="PTHR34821:SF3">
    <property type="entry name" value="MEMBRANE PROTEIN"/>
    <property type="match status" value="1"/>
</dbReference>
<sequence>MLGILLAIMAGGLVAVQNIFNNKVMEKAGSWTTTTLVLGMGFLASFVTGLVVEGGRLFVFTNMEPWYLVSGFIGVGVVYCITSGVKLLGPTYAIAIVMFAQLGFALVSDTFGWFGTDPIPFTLKQKIGVFIIIGGILMFKLGNLKGRETSAVVKKAR</sequence>
<feature type="transmembrane region" description="Helical" evidence="1">
    <location>
        <begin position="31"/>
        <end position="54"/>
    </location>
</feature>
<comment type="caution">
    <text evidence="2">The sequence shown here is derived from an EMBL/GenBank/DDBJ whole genome shotgun (WGS) entry which is preliminary data.</text>
</comment>
<dbReference type="RefSeq" id="WP_127738400.1">
    <property type="nucleotide sequence ID" value="NZ_RZTZ01000004.1"/>
</dbReference>
<keyword evidence="3" id="KW-1185">Reference proteome</keyword>
<dbReference type="InterPro" id="IPR006750">
    <property type="entry name" value="YdcZ"/>
</dbReference>
<evidence type="ECO:0000313" key="2">
    <source>
        <dbReference type="EMBL" id="RVT62449.1"/>
    </source>
</evidence>
<dbReference type="AlphaFoldDB" id="A0A437KAI4"/>
<dbReference type="EMBL" id="RZTZ01000004">
    <property type="protein sequence ID" value="RVT62449.1"/>
    <property type="molecule type" value="Genomic_DNA"/>
</dbReference>
<organism evidence="2 3">
    <name type="scientific">Niallia taxi</name>
    <dbReference type="NCBI Taxonomy" id="2499688"/>
    <lineage>
        <taxon>Bacteria</taxon>
        <taxon>Bacillati</taxon>
        <taxon>Bacillota</taxon>
        <taxon>Bacilli</taxon>
        <taxon>Bacillales</taxon>
        <taxon>Bacillaceae</taxon>
        <taxon>Niallia</taxon>
    </lineage>
</organism>
<dbReference type="Proteomes" id="UP000288024">
    <property type="component" value="Unassembled WGS sequence"/>
</dbReference>
<accession>A0A437KAI4</accession>
<dbReference type="PANTHER" id="PTHR34821">
    <property type="entry name" value="INNER MEMBRANE PROTEIN YDCZ"/>
    <property type="match status" value="1"/>
</dbReference>
<feature type="transmembrane region" description="Helical" evidence="1">
    <location>
        <begin position="127"/>
        <end position="144"/>
    </location>
</feature>
<feature type="transmembrane region" description="Helical" evidence="1">
    <location>
        <begin position="91"/>
        <end position="115"/>
    </location>
</feature>